<accession>A0A0A8ZI20</accession>
<protein>
    <submittedName>
        <fullName evidence="1">Uncharacterized protein</fullName>
    </submittedName>
</protein>
<evidence type="ECO:0000313" key="1">
    <source>
        <dbReference type="EMBL" id="JAD38456.1"/>
    </source>
</evidence>
<reference evidence="1" key="1">
    <citation type="submission" date="2014-09" db="EMBL/GenBank/DDBJ databases">
        <authorList>
            <person name="Magalhaes I.L.F."/>
            <person name="Oliveira U."/>
            <person name="Santos F.R."/>
            <person name="Vidigal T.H.D.A."/>
            <person name="Brescovit A.D."/>
            <person name="Santos A.J."/>
        </authorList>
    </citation>
    <scope>NUCLEOTIDE SEQUENCE</scope>
    <source>
        <tissue evidence="1">Shoot tissue taken approximately 20 cm above the soil surface</tissue>
    </source>
</reference>
<reference evidence="1" key="2">
    <citation type="journal article" date="2015" name="Data Brief">
        <title>Shoot transcriptome of the giant reed, Arundo donax.</title>
        <authorList>
            <person name="Barrero R.A."/>
            <person name="Guerrero F.D."/>
            <person name="Moolhuijzen P."/>
            <person name="Goolsby J.A."/>
            <person name="Tidwell J."/>
            <person name="Bellgard S.E."/>
            <person name="Bellgard M.I."/>
        </authorList>
    </citation>
    <scope>NUCLEOTIDE SEQUENCE</scope>
    <source>
        <tissue evidence="1">Shoot tissue taken approximately 20 cm above the soil surface</tissue>
    </source>
</reference>
<proteinExistence type="predicted"/>
<name>A0A0A8ZI20_ARUDO</name>
<organism evidence="1">
    <name type="scientific">Arundo donax</name>
    <name type="common">Giant reed</name>
    <name type="synonym">Donax arundinaceus</name>
    <dbReference type="NCBI Taxonomy" id="35708"/>
    <lineage>
        <taxon>Eukaryota</taxon>
        <taxon>Viridiplantae</taxon>
        <taxon>Streptophyta</taxon>
        <taxon>Embryophyta</taxon>
        <taxon>Tracheophyta</taxon>
        <taxon>Spermatophyta</taxon>
        <taxon>Magnoliopsida</taxon>
        <taxon>Liliopsida</taxon>
        <taxon>Poales</taxon>
        <taxon>Poaceae</taxon>
        <taxon>PACMAD clade</taxon>
        <taxon>Arundinoideae</taxon>
        <taxon>Arundineae</taxon>
        <taxon>Arundo</taxon>
    </lineage>
</organism>
<dbReference type="EMBL" id="GBRH01259439">
    <property type="protein sequence ID" value="JAD38456.1"/>
    <property type="molecule type" value="Transcribed_RNA"/>
</dbReference>
<dbReference type="AlphaFoldDB" id="A0A0A8ZI20"/>
<sequence length="52" mass="5924">MTSDTRWQSEIQLGLAEYFGTTPPTTMWPKTTSHFCAQLHIIYCVAHTIPLV</sequence>